<organism evidence="6 7">
    <name type="scientific">Jiella flava</name>
    <dbReference type="NCBI Taxonomy" id="2816857"/>
    <lineage>
        <taxon>Bacteria</taxon>
        <taxon>Pseudomonadati</taxon>
        <taxon>Pseudomonadota</taxon>
        <taxon>Alphaproteobacteria</taxon>
        <taxon>Hyphomicrobiales</taxon>
        <taxon>Aurantimonadaceae</taxon>
        <taxon>Jiella</taxon>
    </lineage>
</organism>
<dbReference type="GO" id="GO:0055052">
    <property type="term" value="C:ATP-binding cassette (ABC) transporter complex, substrate-binding subunit-containing"/>
    <property type="evidence" value="ECO:0007669"/>
    <property type="project" value="TreeGrafter"/>
</dbReference>
<dbReference type="SUPFAM" id="SSF53850">
    <property type="entry name" value="Periplasmic binding protein-like II"/>
    <property type="match status" value="1"/>
</dbReference>
<evidence type="ECO:0000256" key="4">
    <source>
        <dbReference type="ARBA" id="ARBA00022764"/>
    </source>
</evidence>
<feature type="signal peptide" evidence="5">
    <location>
        <begin position="1"/>
        <end position="20"/>
    </location>
</feature>
<name>A0A939G2E9_9HYPH</name>
<dbReference type="PANTHER" id="PTHR30061:SF50">
    <property type="entry name" value="MALTOSE_MALTODEXTRIN-BINDING PERIPLASMIC PROTEIN"/>
    <property type="match status" value="1"/>
</dbReference>
<evidence type="ECO:0000256" key="5">
    <source>
        <dbReference type="SAM" id="SignalP"/>
    </source>
</evidence>
<evidence type="ECO:0000313" key="6">
    <source>
        <dbReference type="EMBL" id="MBO0663824.1"/>
    </source>
</evidence>
<evidence type="ECO:0000313" key="7">
    <source>
        <dbReference type="Proteomes" id="UP000664122"/>
    </source>
</evidence>
<evidence type="ECO:0000256" key="2">
    <source>
        <dbReference type="ARBA" id="ARBA00022448"/>
    </source>
</evidence>
<reference evidence="6" key="1">
    <citation type="submission" date="2021-03" db="EMBL/GenBank/DDBJ databases">
        <title>Whole genome sequence of Jiella sp. CQZ9-1.</title>
        <authorList>
            <person name="Tuo L."/>
        </authorList>
    </citation>
    <scope>NUCLEOTIDE SEQUENCE</scope>
    <source>
        <strain evidence="6">CQZ9-1</strain>
    </source>
</reference>
<dbReference type="Gene3D" id="3.40.190.10">
    <property type="entry name" value="Periplasmic binding protein-like II"/>
    <property type="match status" value="2"/>
</dbReference>
<dbReference type="PANTHER" id="PTHR30061">
    <property type="entry name" value="MALTOSE-BINDING PERIPLASMIC PROTEIN"/>
    <property type="match status" value="1"/>
</dbReference>
<sequence length="418" mass="45783">MKRLLLAATVLAGLAVPAYADTVLKLTEVITSPERTETLKGLVATFEKANPGTKVEITSLPWGEAFEKFATMVSAGETPDVVEMPDTWLALYGKNGALESLEPYLKTWQDTSDLNDRALQFGRAVDNTAYTLPYGFYLRALFYNKKLFQEAGIKEPPKTMEDFHDDAAKVAKLPGKSGYCMRGGPGGLNGWVMFGATMAGDNAFFKKDGTSTFADPGWVKGLTFMVDLYKNGLAPKDSVNWGFNEIVAGFYSGTCAMLDQDPDALIAIDQRMKSDEFGVAPMPKGPSGKAFPTIGYAGWSMFANSSHKDLAWKLIATLEGPEGNIAWNKRTGALPALKSAEKDPFYAQDKFKGWFAELNDKDVHPTTMPTDLPEFAFFKDSLVIKTSQQALLGEISPEDLAKQWADYLTAAKQKQMGQ</sequence>
<dbReference type="AlphaFoldDB" id="A0A939G2E9"/>
<gene>
    <name evidence="6" type="ORF">J1C48_14685</name>
</gene>
<comment type="similarity">
    <text evidence="1">Belongs to the bacterial solute-binding protein 1 family.</text>
</comment>
<proteinExistence type="inferred from homology"/>
<dbReference type="Pfam" id="PF01547">
    <property type="entry name" value="SBP_bac_1"/>
    <property type="match status" value="1"/>
</dbReference>
<dbReference type="RefSeq" id="WP_207258746.1">
    <property type="nucleotide sequence ID" value="NZ_JAFMPP010000013.1"/>
</dbReference>
<dbReference type="EMBL" id="JAFMPP010000013">
    <property type="protein sequence ID" value="MBO0663824.1"/>
    <property type="molecule type" value="Genomic_DNA"/>
</dbReference>
<keyword evidence="3 5" id="KW-0732">Signal</keyword>
<keyword evidence="2" id="KW-0813">Transport</keyword>
<feature type="chain" id="PRO_5038011342" evidence="5">
    <location>
        <begin position="21"/>
        <end position="418"/>
    </location>
</feature>
<dbReference type="InterPro" id="IPR006059">
    <property type="entry name" value="SBP"/>
</dbReference>
<dbReference type="CDD" id="cd13585">
    <property type="entry name" value="PBP2_TMBP_like"/>
    <property type="match status" value="1"/>
</dbReference>
<keyword evidence="7" id="KW-1185">Reference proteome</keyword>
<protein>
    <submittedName>
        <fullName evidence="6">Sugar ABC transporter substrate-binding protein</fullName>
    </submittedName>
</protein>
<dbReference type="GO" id="GO:0015768">
    <property type="term" value="P:maltose transport"/>
    <property type="evidence" value="ECO:0007669"/>
    <property type="project" value="TreeGrafter"/>
</dbReference>
<dbReference type="GO" id="GO:0042956">
    <property type="term" value="P:maltodextrin transmembrane transport"/>
    <property type="evidence" value="ECO:0007669"/>
    <property type="project" value="TreeGrafter"/>
</dbReference>
<keyword evidence="4" id="KW-0574">Periplasm</keyword>
<evidence type="ECO:0000256" key="1">
    <source>
        <dbReference type="ARBA" id="ARBA00008520"/>
    </source>
</evidence>
<evidence type="ECO:0000256" key="3">
    <source>
        <dbReference type="ARBA" id="ARBA00022729"/>
    </source>
</evidence>
<dbReference type="GO" id="GO:1901982">
    <property type="term" value="F:maltose binding"/>
    <property type="evidence" value="ECO:0007669"/>
    <property type="project" value="TreeGrafter"/>
</dbReference>
<dbReference type="Proteomes" id="UP000664122">
    <property type="component" value="Unassembled WGS sequence"/>
</dbReference>
<accession>A0A939G2E9</accession>
<comment type="caution">
    <text evidence="6">The sequence shown here is derived from an EMBL/GenBank/DDBJ whole genome shotgun (WGS) entry which is preliminary data.</text>
</comment>